<comment type="caution">
    <text evidence="2">The sequence shown here is derived from an EMBL/GenBank/DDBJ whole genome shotgun (WGS) entry which is preliminary data.</text>
</comment>
<proteinExistence type="predicted"/>
<name>A0ABU6QJ78_9FABA</name>
<feature type="region of interest" description="Disordered" evidence="1">
    <location>
        <begin position="81"/>
        <end position="105"/>
    </location>
</feature>
<evidence type="ECO:0000313" key="2">
    <source>
        <dbReference type="EMBL" id="MED6111214.1"/>
    </source>
</evidence>
<dbReference type="PANTHER" id="PTHR34222">
    <property type="entry name" value="GAG_PRE-INTEGRS DOMAIN-CONTAINING PROTEIN"/>
    <property type="match status" value="1"/>
</dbReference>
<dbReference type="Proteomes" id="UP001341840">
    <property type="component" value="Unassembled WGS sequence"/>
</dbReference>
<reference evidence="2 3" key="1">
    <citation type="journal article" date="2023" name="Plants (Basel)">
        <title>Bridging the Gap: Combining Genomics and Transcriptomics Approaches to Understand Stylosanthes scabra, an Orphan Legume from the Brazilian Caatinga.</title>
        <authorList>
            <person name="Ferreira-Neto J.R.C."/>
            <person name="da Silva M.D."/>
            <person name="Binneck E."/>
            <person name="de Melo N.F."/>
            <person name="da Silva R.H."/>
            <person name="de Melo A.L.T.M."/>
            <person name="Pandolfi V."/>
            <person name="Bustamante F.O."/>
            <person name="Brasileiro-Vidal A.C."/>
            <person name="Benko-Iseppon A.M."/>
        </authorList>
    </citation>
    <scope>NUCLEOTIDE SEQUENCE [LARGE SCALE GENOMIC DNA]</scope>
    <source>
        <tissue evidence="2">Leaves</tissue>
    </source>
</reference>
<dbReference type="EMBL" id="JASCZI010000347">
    <property type="protein sequence ID" value="MED6111214.1"/>
    <property type="molecule type" value="Genomic_DNA"/>
</dbReference>
<sequence>MLSSLLVSCSCGGVKPIQAFLDQEYVMLFLMGLNDSLANVRGQILLLDPLPSIGKVFSLVLQEEKQRALTTSQPSLHAAFAVKPSLPSPKPTPSSNSKPKGKKDCPQCAHCGFLGHIEDKCYKLHGYPPGYFQNKNTGAKPQVNHVSQLDFGSTSQESSSTAGYSLTAAQYNQLMTLLQTQESLHNIEPVICAESLCCLTRSHSYPCFGRWTCCPFFSPHFSQCHLYSFFSN</sequence>
<evidence type="ECO:0000256" key="1">
    <source>
        <dbReference type="SAM" id="MobiDB-lite"/>
    </source>
</evidence>
<accession>A0ABU6QJ78</accession>
<organism evidence="2 3">
    <name type="scientific">Stylosanthes scabra</name>
    <dbReference type="NCBI Taxonomy" id="79078"/>
    <lineage>
        <taxon>Eukaryota</taxon>
        <taxon>Viridiplantae</taxon>
        <taxon>Streptophyta</taxon>
        <taxon>Embryophyta</taxon>
        <taxon>Tracheophyta</taxon>
        <taxon>Spermatophyta</taxon>
        <taxon>Magnoliopsida</taxon>
        <taxon>eudicotyledons</taxon>
        <taxon>Gunneridae</taxon>
        <taxon>Pentapetalae</taxon>
        <taxon>rosids</taxon>
        <taxon>fabids</taxon>
        <taxon>Fabales</taxon>
        <taxon>Fabaceae</taxon>
        <taxon>Papilionoideae</taxon>
        <taxon>50 kb inversion clade</taxon>
        <taxon>dalbergioids sensu lato</taxon>
        <taxon>Dalbergieae</taxon>
        <taxon>Pterocarpus clade</taxon>
        <taxon>Stylosanthes</taxon>
    </lineage>
</organism>
<dbReference type="PANTHER" id="PTHR34222:SF99">
    <property type="entry name" value="PROTEIN, PUTATIVE-RELATED"/>
    <property type="match status" value="1"/>
</dbReference>
<evidence type="ECO:0000313" key="3">
    <source>
        <dbReference type="Proteomes" id="UP001341840"/>
    </source>
</evidence>
<protein>
    <submittedName>
        <fullName evidence="2">Uncharacterized protein</fullName>
    </submittedName>
</protein>
<gene>
    <name evidence="2" type="ORF">PIB30_117973</name>
</gene>
<keyword evidence="3" id="KW-1185">Reference proteome</keyword>